<dbReference type="EMBL" id="LVKK01000015">
    <property type="protein sequence ID" value="OAG42659.1"/>
    <property type="molecule type" value="Genomic_DNA"/>
</dbReference>
<dbReference type="Gene3D" id="3.10.450.50">
    <property type="match status" value="1"/>
</dbReference>
<dbReference type="GeneID" id="34598415"/>
<dbReference type="InterPro" id="IPR049219">
    <property type="entry name" value="DUF6841"/>
</dbReference>
<reference evidence="2 3" key="1">
    <citation type="submission" date="2016-03" db="EMBL/GenBank/DDBJ databases">
        <title>Draft genome sequence of the Fonsecaea monophora CBS 269.37.</title>
        <authorList>
            <person name="Bombassaro A."/>
            <person name="Vinicius W.A."/>
            <person name="De Hoog S."/>
            <person name="Sun J."/>
            <person name="Souza E.M."/>
            <person name="Raittz R.T."/>
            <person name="Costa F."/>
            <person name="Leao A.C."/>
            <person name="Tadra-Sfeir M.Z."/>
            <person name="Baura V."/>
            <person name="Balsanelli E."/>
            <person name="Pedrosa F.O."/>
            <person name="Moreno L.F."/>
            <person name="Steffens M.B."/>
            <person name="Xi L."/>
            <person name="Bocca A.L."/>
            <person name="Felipe M.S."/>
            <person name="Teixeira M."/>
            <person name="Telles Filho F.Q."/>
            <person name="Azevedo C.M."/>
            <person name="Gomes R."/>
            <person name="Vicente V.A."/>
        </authorList>
    </citation>
    <scope>NUCLEOTIDE SEQUENCE [LARGE SCALE GENOMIC DNA]</scope>
    <source>
        <strain evidence="2 3">CBS 269.37</strain>
    </source>
</reference>
<evidence type="ECO:0000313" key="2">
    <source>
        <dbReference type="EMBL" id="OAG42659.1"/>
    </source>
</evidence>
<dbReference type="Pfam" id="PF20795">
    <property type="entry name" value="DUF6841"/>
    <property type="match status" value="1"/>
</dbReference>
<evidence type="ECO:0000313" key="3">
    <source>
        <dbReference type="Proteomes" id="UP000077002"/>
    </source>
</evidence>
<feature type="domain" description="DUF6841" evidence="1">
    <location>
        <begin position="20"/>
        <end position="133"/>
    </location>
</feature>
<sequence length="142" mass="15800">MSSSDSITEEAAQQLDKYLSTFNAGDFGGVAKFYDEPFASISRAGVSVIRDHKAAEDLLVSTVERLKKDGFSNSVWAAPKKIIVLDEAGLVLVSCPCRRLRQDGTLCEQFTATYTLRKTDDQRWLIVAIHTHPFTDQLNQES</sequence>
<dbReference type="Proteomes" id="UP000077002">
    <property type="component" value="Unassembled WGS sequence"/>
</dbReference>
<dbReference type="SUPFAM" id="SSF54427">
    <property type="entry name" value="NTF2-like"/>
    <property type="match status" value="1"/>
</dbReference>
<protein>
    <recommendedName>
        <fullName evidence="1">DUF6841 domain-containing protein</fullName>
    </recommendedName>
</protein>
<dbReference type="AlphaFoldDB" id="A0A177FHJ6"/>
<evidence type="ECO:0000259" key="1">
    <source>
        <dbReference type="Pfam" id="PF20795"/>
    </source>
</evidence>
<accession>A0A177FHJ6</accession>
<comment type="caution">
    <text evidence="2">The sequence shown here is derived from an EMBL/GenBank/DDBJ whole genome shotgun (WGS) entry which is preliminary data.</text>
</comment>
<keyword evidence="3" id="KW-1185">Reference proteome</keyword>
<gene>
    <name evidence="2" type="ORF">AYO21_03244</name>
</gene>
<dbReference type="RefSeq" id="XP_022514611.1">
    <property type="nucleotide sequence ID" value="XM_022653218.1"/>
</dbReference>
<proteinExistence type="predicted"/>
<dbReference type="InterPro" id="IPR032710">
    <property type="entry name" value="NTF2-like_dom_sf"/>
</dbReference>
<organism evidence="2 3">
    <name type="scientific">Fonsecaea monophora</name>
    <dbReference type="NCBI Taxonomy" id="254056"/>
    <lineage>
        <taxon>Eukaryota</taxon>
        <taxon>Fungi</taxon>
        <taxon>Dikarya</taxon>
        <taxon>Ascomycota</taxon>
        <taxon>Pezizomycotina</taxon>
        <taxon>Eurotiomycetes</taxon>
        <taxon>Chaetothyriomycetidae</taxon>
        <taxon>Chaetothyriales</taxon>
        <taxon>Herpotrichiellaceae</taxon>
        <taxon>Fonsecaea</taxon>
    </lineage>
</organism>
<name>A0A177FHJ6_9EURO</name>
<dbReference type="OrthoDB" id="3923156at2759"/>